<dbReference type="RefSeq" id="WP_076498413.1">
    <property type="nucleotide sequence ID" value="NZ_FTOP01000002.1"/>
</dbReference>
<dbReference type="Proteomes" id="UP000186026">
    <property type="component" value="Unassembled WGS sequence"/>
</dbReference>
<name>A0A1N7KKG8_9BACT</name>
<evidence type="ECO:0000313" key="3">
    <source>
        <dbReference type="Proteomes" id="UP000186026"/>
    </source>
</evidence>
<dbReference type="InterPro" id="IPR009937">
    <property type="entry name" value="Phage_holin_3_6"/>
</dbReference>
<keyword evidence="1" id="KW-1133">Transmembrane helix</keyword>
<feature type="transmembrane region" description="Helical" evidence="1">
    <location>
        <begin position="37"/>
        <end position="63"/>
    </location>
</feature>
<keyword evidence="1" id="KW-0472">Membrane</keyword>
<dbReference type="AlphaFoldDB" id="A0A1N7KKG8"/>
<keyword evidence="1" id="KW-0812">Transmembrane</keyword>
<dbReference type="STRING" id="529505.SAMN05421761_102155"/>
<reference evidence="3" key="1">
    <citation type="submission" date="2017-01" db="EMBL/GenBank/DDBJ databases">
        <authorList>
            <person name="Varghese N."/>
            <person name="Submissions S."/>
        </authorList>
    </citation>
    <scope>NUCLEOTIDE SEQUENCE [LARGE SCALE GENOMIC DNA]</scope>
    <source>
        <strain evidence="3">DSM 46698</strain>
    </source>
</reference>
<dbReference type="OrthoDB" id="826897at2"/>
<sequence>MLNVSEIVQTIKQLIEVRIQLVKNQVEEQFSEVLSRIFILVLMGLASLMILLFASISLAFYIGEKLYSPYMGFLYVSLLYLLLFVFLFLLRESDGLISSFRAFFRAFLFRNKKQ</sequence>
<evidence type="ECO:0000256" key="1">
    <source>
        <dbReference type="SAM" id="Phobius"/>
    </source>
</evidence>
<dbReference type="EMBL" id="FTOP01000002">
    <property type="protein sequence ID" value="SIS62078.1"/>
    <property type="molecule type" value="Genomic_DNA"/>
</dbReference>
<organism evidence="2 3">
    <name type="scientific">Belliella pelovolcani</name>
    <dbReference type="NCBI Taxonomy" id="529505"/>
    <lineage>
        <taxon>Bacteria</taxon>
        <taxon>Pseudomonadati</taxon>
        <taxon>Bacteroidota</taxon>
        <taxon>Cytophagia</taxon>
        <taxon>Cytophagales</taxon>
        <taxon>Cyclobacteriaceae</taxon>
        <taxon>Belliella</taxon>
    </lineage>
</organism>
<keyword evidence="3" id="KW-1185">Reference proteome</keyword>
<protein>
    <submittedName>
        <fullName evidence="2">Putative Holin-X, holin superfamily III</fullName>
    </submittedName>
</protein>
<evidence type="ECO:0000313" key="2">
    <source>
        <dbReference type="EMBL" id="SIS62078.1"/>
    </source>
</evidence>
<accession>A0A1N7KKG8</accession>
<gene>
    <name evidence="2" type="ORF">SAMN05421761_102155</name>
</gene>
<feature type="transmembrane region" description="Helical" evidence="1">
    <location>
        <begin position="69"/>
        <end position="90"/>
    </location>
</feature>
<dbReference type="Pfam" id="PF07332">
    <property type="entry name" value="Phage_holin_3_6"/>
    <property type="match status" value="1"/>
</dbReference>
<proteinExistence type="predicted"/>